<reference evidence="5 6" key="1">
    <citation type="submission" date="2018-01" db="EMBL/GenBank/DDBJ databases">
        <title>Species boundaries and ecological features among Paraburkholderia terrae DSMZ17804T, P. hospita DSMZ17164T and P. caribensis DSMZ13236T.</title>
        <authorList>
            <person name="Pratama A.A."/>
        </authorList>
    </citation>
    <scope>NUCLEOTIDE SEQUENCE [LARGE SCALE GENOMIC DNA]</scope>
    <source>
        <strain evidence="5 6">DSM 17804</strain>
    </source>
</reference>
<feature type="domain" description="Leucine-binding protein" evidence="4">
    <location>
        <begin position="36"/>
        <end position="373"/>
    </location>
</feature>
<organism evidence="5 6">
    <name type="scientific">Paraburkholderia terrae</name>
    <dbReference type="NCBI Taxonomy" id="311230"/>
    <lineage>
        <taxon>Bacteria</taxon>
        <taxon>Pseudomonadati</taxon>
        <taxon>Pseudomonadota</taxon>
        <taxon>Betaproteobacteria</taxon>
        <taxon>Burkholderiales</taxon>
        <taxon>Burkholderiaceae</taxon>
        <taxon>Paraburkholderia</taxon>
    </lineage>
</organism>
<evidence type="ECO:0000256" key="3">
    <source>
        <dbReference type="SAM" id="SignalP"/>
    </source>
</evidence>
<keyword evidence="2 3" id="KW-0732">Signal</keyword>
<sequence length="410" mass="44537">MWKRGKAILLATCTASATLLSASAIAAQAKLSDGVVKIGVLTDMSSIYSTLGGRGAVQAVKMAADDFMKENPDIKVEVVYADHQSKADIAASKAREWFDRDNVDMVTDLTNSSVAFAVIDLARQRNKIAIATGPASSEITNSKCTPVSVQYVYDTYALGRTTAREMMRQGGKTWYFVAADYAFGKALVGDASNAIKSEGGSVLGTAWAPMHTSDFSTYLMQAQSSGAKVIGLANAGGDFVNAMKAAQQFGLTRTGGPQMVGLLVFLADVHAIGLQAAQGLEFSTAFYWDRDEETRKWSKRFFESAKRMPEQTDAGDYSSTLHYLRAVKAAGTDETGVVMKKMRELPINDFFAKNGRIREDGLMVHDMYLVEAKKPSESKYPWDYYTVKAVIPGEKAFRPLAESACALVKK</sequence>
<dbReference type="OrthoDB" id="8887944at2"/>
<proteinExistence type="inferred from homology"/>
<feature type="signal peptide" evidence="3">
    <location>
        <begin position="1"/>
        <end position="26"/>
    </location>
</feature>
<dbReference type="EMBL" id="CP026113">
    <property type="protein sequence ID" value="AUT65274.1"/>
    <property type="molecule type" value="Genomic_DNA"/>
</dbReference>
<dbReference type="KEGG" id="pter:C2L65_37595"/>
<dbReference type="PANTHER" id="PTHR30483:SF6">
    <property type="entry name" value="PERIPLASMIC BINDING PROTEIN OF ABC TRANSPORTER FOR NATURAL AMINO ACIDS"/>
    <property type="match status" value="1"/>
</dbReference>
<evidence type="ECO:0000313" key="6">
    <source>
        <dbReference type="Proteomes" id="UP000243502"/>
    </source>
</evidence>
<evidence type="ECO:0000256" key="2">
    <source>
        <dbReference type="ARBA" id="ARBA00022729"/>
    </source>
</evidence>
<feature type="chain" id="PRO_5014321607" evidence="3">
    <location>
        <begin position="27"/>
        <end position="410"/>
    </location>
</feature>
<gene>
    <name evidence="5" type="ORF">C2L65_37595</name>
</gene>
<dbReference type="RefSeq" id="WP_081920983.1">
    <property type="nucleotide sequence ID" value="NZ_CP026113.1"/>
</dbReference>
<dbReference type="PANTHER" id="PTHR30483">
    <property type="entry name" value="LEUCINE-SPECIFIC-BINDING PROTEIN"/>
    <property type="match status" value="1"/>
</dbReference>
<dbReference type="CDD" id="cd06327">
    <property type="entry name" value="PBP1_SBP-like"/>
    <property type="match status" value="1"/>
</dbReference>
<dbReference type="InterPro" id="IPR051010">
    <property type="entry name" value="BCAA_transport"/>
</dbReference>
<accession>A0A2I8F2J5</accession>
<protein>
    <submittedName>
        <fullName evidence="5">ABC transporter permease</fullName>
    </submittedName>
</protein>
<evidence type="ECO:0000259" key="4">
    <source>
        <dbReference type="Pfam" id="PF13458"/>
    </source>
</evidence>
<dbReference type="Proteomes" id="UP000243502">
    <property type="component" value="Chromosome 3"/>
</dbReference>
<dbReference type="AlphaFoldDB" id="A0A2I8F2J5"/>
<dbReference type="SUPFAM" id="SSF53822">
    <property type="entry name" value="Periplasmic binding protein-like I"/>
    <property type="match status" value="1"/>
</dbReference>
<evidence type="ECO:0000256" key="1">
    <source>
        <dbReference type="ARBA" id="ARBA00010062"/>
    </source>
</evidence>
<comment type="similarity">
    <text evidence="1">Belongs to the leucine-binding protein family.</text>
</comment>
<dbReference type="Pfam" id="PF13458">
    <property type="entry name" value="Peripla_BP_6"/>
    <property type="match status" value="1"/>
</dbReference>
<dbReference type="Gene3D" id="3.40.50.2300">
    <property type="match status" value="2"/>
</dbReference>
<evidence type="ECO:0000313" key="5">
    <source>
        <dbReference type="EMBL" id="AUT65274.1"/>
    </source>
</evidence>
<name>A0A2I8F2J5_9BURK</name>
<dbReference type="InterPro" id="IPR028081">
    <property type="entry name" value="Leu-bd"/>
</dbReference>
<dbReference type="InterPro" id="IPR028082">
    <property type="entry name" value="Peripla_BP_I"/>
</dbReference>